<gene>
    <name evidence="2" type="ORF">NWFMUON74_56650</name>
</gene>
<name>A0A7G1KUM5_9NOCA</name>
<dbReference type="KEGG" id="nwl:NWFMUON74_56650"/>
<dbReference type="EMBL" id="AP023396">
    <property type="protein sequence ID" value="BCK57893.1"/>
    <property type="molecule type" value="Genomic_DNA"/>
</dbReference>
<protein>
    <submittedName>
        <fullName evidence="2">Uncharacterized protein</fullName>
    </submittedName>
</protein>
<accession>A0A7G1KUM5</accession>
<evidence type="ECO:0000313" key="2">
    <source>
        <dbReference type="EMBL" id="BCK57893.1"/>
    </source>
</evidence>
<dbReference type="Proteomes" id="UP000516173">
    <property type="component" value="Chromosome"/>
</dbReference>
<evidence type="ECO:0000256" key="1">
    <source>
        <dbReference type="SAM" id="MobiDB-lite"/>
    </source>
</evidence>
<evidence type="ECO:0000313" key="3">
    <source>
        <dbReference type="Proteomes" id="UP000516173"/>
    </source>
</evidence>
<proteinExistence type="predicted"/>
<reference evidence="2 3" key="1">
    <citation type="submission" date="2020-08" db="EMBL/GenBank/DDBJ databases">
        <title>Genome Sequencing of Nocardia wallacei strain FMUON74 and assembly.</title>
        <authorList>
            <person name="Toyokawa M."/>
            <person name="Uesaka K."/>
        </authorList>
    </citation>
    <scope>NUCLEOTIDE SEQUENCE [LARGE SCALE GENOMIC DNA]</scope>
    <source>
        <strain evidence="2 3">FMUON74</strain>
    </source>
</reference>
<keyword evidence="3" id="KW-1185">Reference proteome</keyword>
<dbReference type="AlphaFoldDB" id="A0A7G1KUM5"/>
<sequence>MRPVTGDPTDGYVGRVALLRPLARVEPISVKNGEASGSIRLSGGASGAGTNDRTGGYADSAPREATAVAAVFALCNRQRARLPVVGRTADTRPDGA</sequence>
<feature type="region of interest" description="Disordered" evidence="1">
    <location>
        <begin position="33"/>
        <end position="59"/>
    </location>
</feature>
<organism evidence="2 3">
    <name type="scientific">Nocardia wallacei</name>
    <dbReference type="NCBI Taxonomy" id="480035"/>
    <lineage>
        <taxon>Bacteria</taxon>
        <taxon>Bacillati</taxon>
        <taxon>Actinomycetota</taxon>
        <taxon>Actinomycetes</taxon>
        <taxon>Mycobacteriales</taxon>
        <taxon>Nocardiaceae</taxon>
        <taxon>Nocardia</taxon>
    </lineage>
</organism>